<sequence>MHATTESRDRNQRVFLWNFLSQIWVKPCNLRAVQAFYHLRSPLTSQSQLPLSPLRLVVRVPPAMSSALFLVPASMPFWPIFLIEFLLAKGSRISSPDNSWNFCD</sequence>
<dbReference type="Proteomes" id="UP000289340">
    <property type="component" value="Chromosome 11"/>
</dbReference>
<keyword evidence="1" id="KW-1133">Transmembrane helix</keyword>
<protein>
    <submittedName>
        <fullName evidence="2">Uncharacterized protein</fullName>
    </submittedName>
</protein>
<dbReference type="AlphaFoldDB" id="A0A445HV55"/>
<dbReference type="EMBL" id="QZWG01000011">
    <property type="protein sequence ID" value="RZB77639.1"/>
    <property type="molecule type" value="Genomic_DNA"/>
</dbReference>
<accession>A0A445HV55</accession>
<proteinExistence type="predicted"/>
<gene>
    <name evidence="2" type="ORF">D0Y65_028594</name>
</gene>
<organism evidence="2 3">
    <name type="scientific">Glycine soja</name>
    <name type="common">Wild soybean</name>
    <dbReference type="NCBI Taxonomy" id="3848"/>
    <lineage>
        <taxon>Eukaryota</taxon>
        <taxon>Viridiplantae</taxon>
        <taxon>Streptophyta</taxon>
        <taxon>Embryophyta</taxon>
        <taxon>Tracheophyta</taxon>
        <taxon>Spermatophyta</taxon>
        <taxon>Magnoliopsida</taxon>
        <taxon>eudicotyledons</taxon>
        <taxon>Gunneridae</taxon>
        <taxon>Pentapetalae</taxon>
        <taxon>rosids</taxon>
        <taxon>fabids</taxon>
        <taxon>Fabales</taxon>
        <taxon>Fabaceae</taxon>
        <taxon>Papilionoideae</taxon>
        <taxon>50 kb inversion clade</taxon>
        <taxon>NPAAA clade</taxon>
        <taxon>indigoferoid/millettioid clade</taxon>
        <taxon>Phaseoleae</taxon>
        <taxon>Glycine</taxon>
        <taxon>Glycine subgen. Soja</taxon>
    </lineage>
</organism>
<keyword evidence="1" id="KW-0812">Transmembrane</keyword>
<evidence type="ECO:0000256" key="1">
    <source>
        <dbReference type="SAM" id="Phobius"/>
    </source>
</evidence>
<evidence type="ECO:0000313" key="2">
    <source>
        <dbReference type="EMBL" id="RZB77639.1"/>
    </source>
</evidence>
<keyword evidence="3" id="KW-1185">Reference proteome</keyword>
<evidence type="ECO:0000313" key="3">
    <source>
        <dbReference type="Proteomes" id="UP000289340"/>
    </source>
</evidence>
<reference evidence="2 3" key="1">
    <citation type="submission" date="2018-09" db="EMBL/GenBank/DDBJ databases">
        <title>A high-quality reference genome of wild soybean provides a powerful tool to mine soybean genomes.</title>
        <authorList>
            <person name="Xie M."/>
            <person name="Chung C.Y.L."/>
            <person name="Li M.-W."/>
            <person name="Wong F.-L."/>
            <person name="Chan T.-F."/>
            <person name="Lam H.-M."/>
        </authorList>
    </citation>
    <scope>NUCLEOTIDE SEQUENCE [LARGE SCALE GENOMIC DNA]</scope>
    <source>
        <strain evidence="3">cv. W05</strain>
        <tissue evidence="2">Hypocotyl of etiolated seedlings</tissue>
    </source>
</reference>
<keyword evidence="1" id="KW-0472">Membrane</keyword>
<comment type="caution">
    <text evidence="2">The sequence shown here is derived from an EMBL/GenBank/DDBJ whole genome shotgun (WGS) entry which is preliminary data.</text>
</comment>
<name>A0A445HV55_GLYSO</name>
<feature type="transmembrane region" description="Helical" evidence="1">
    <location>
        <begin position="63"/>
        <end position="87"/>
    </location>
</feature>